<keyword evidence="1" id="KW-0732">Signal</keyword>
<feature type="chain" id="PRO_5035218027" evidence="1">
    <location>
        <begin position="24"/>
        <end position="139"/>
    </location>
</feature>
<accession>A0A8J6C0W8</accession>
<sequence length="139" mass="16079">MRKLLALLLLTVILFSCFSYVHCEENTTEEDVPDEDKPLGEENDILKSLRMIKDLMDVVMDMKEEIDNGGGEDLPLEVQELLKNADFNMTRETKEHRVVDEEYRELSAKFRDGLLTEFGMKNTSTHFDSDEDTDPTDEL</sequence>
<keyword evidence="3" id="KW-1185">Reference proteome</keyword>
<dbReference type="AlphaFoldDB" id="A0A8J6C0W8"/>
<evidence type="ECO:0000313" key="3">
    <source>
        <dbReference type="Proteomes" id="UP000717585"/>
    </source>
</evidence>
<dbReference type="PROSITE" id="PS51257">
    <property type="entry name" value="PROKAR_LIPOPROTEIN"/>
    <property type="match status" value="1"/>
</dbReference>
<dbReference type="Proteomes" id="UP000717585">
    <property type="component" value="Unassembled WGS sequence"/>
</dbReference>
<keyword evidence="2" id="KW-0449">Lipoprotein</keyword>
<protein>
    <submittedName>
        <fullName evidence="2">Prokaryotic membrane lipoprotein lipid attachment site</fullName>
    </submittedName>
</protein>
<reference evidence="2" key="1">
    <citation type="submission" date="2021-05" db="EMBL/GenBank/DDBJ databases">
        <title>A free-living protist that lacks canonical eukaryotic 1 DNA replication and segregation systems.</title>
        <authorList>
            <person name="Salas-Leiva D.E."/>
            <person name="Tromer E.C."/>
            <person name="Curtis B.A."/>
            <person name="Jerlstrom-Hultqvist J."/>
            <person name="Kolisko M."/>
            <person name="Yi Z."/>
            <person name="Salas-Leiva J.S."/>
            <person name="Gallot-Lavallee L."/>
            <person name="Kops G.J.P.L."/>
            <person name="Archibald J.M."/>
            <person name="Simpson A.G.B."/>
            <person name="Roger A.J."/>
        </authorList>
    </citation>
    <scope>NUCLEOTIDE SEQUENCE</scope>
    <source>
        <strain evidence="2">BICM</strain>
    </source>
</reference>
<dbReference type="EMBL" id="JAHDYR010000004">
    <property type="protein sequence ID" value="KAG9396996.1"/>
    <property type="molecule type" value="Genomic_DNA"/>
</dbReference>
<proteinExistence type="predicted"/>
<gene>
    <name evidence="2" type="ORF">J8273_1345</name>
</gene>
<evidence type="ECO:0000313" key="2">
    <source>
        <dbReference type="EMBL" id="KAG9396996.1"/>
    </source>
</evidence>
<organism evidence="2 3">
    <name type="scientific">Carpediemonas membranifera</name>
    <dbReference type="NCBI Taxonomy" id="201153"/>
    <lineage>
        <taxon>Eukaryota</taxon>
        <taxon>Metamonada</taxon>
        <taxon>Carpediemonas-like organisms</taxon>
        <taxon>Carpediemonas</taxon>
    </lineage>
</organism>
<evidence type="ECO:0000256" key="1">
    <source>
        <dbReference type="SAM" id="SignalP"/>
    </source>
</evidence>
<name>A0A8J6C0W8_9EUKA</name>
<feature type="signal peptide" evidence="1">
    <location>
        <begin position="1"/>
        <end position="23"/>
    </location>
</feature>
<comment type="caution">
    <text evidence="2">The sequence shown here is derived from an EMBL/GenBank/DDBJ whole genome shotgun (WGS) entry which is preliminary data.</text>
</comment>